<evidence type="ECO:0000313" key="5">
    <source>
        <dbReference type="Proteomes" id="UP000826651"/>
    </source>
</evidence>
<feature type="compositionally biased region" description="Basic and acidic residues" evidence="1">
    <location>
        <begin position="331"/>
        <end position="354"/>
    </location>
</feature>
<feature type="domain" description="VWFA" evidence="3">
    <location>
        <begin position="70"/>
        <end position="292"/>
    </location>
</feature>
<name>A0ABS7SEF4_9MICO</name>
<dbReference type="Proteomes" id="UP000826651">
    <property type="component" value="Unassembled WGS sequence"/>
</dbReference>
<dbReference type="InterPro" id="IPR002035">
    <property type="entry name" value="VWF_A"/>
</dbReference>
<reference evidence="4 5" key="1">
    <citation type="submission" date="2021-04" db="EMBL/GenBank/DDBJ databases">
        <title>Ruania sp. nov., isolated from sandy soil of mangrove forest.</title>
        <authorList>
            <person name="Ge X."/>
            <person name="Huang R."/>
            <person name="Liu W."/>
        </authorList>
    </citation>
    <scope>NUCLEOTIDE SEQUENCE [LARGE SCALE GENOMIC DNA]</scope>
    <source>
        <strain evidence="4 5">N2-46</strain>
    </source>
</reference>
<keyword evidence="5" id="KW-1185">Reference proteome</keyword>
<dbReference type="CDD" id="cd00198">
    <property type="entry name" value="vWFA"/>
    <property type="match status" value="1"/>
</dbReference>
<dbReference type="PROSITE" id="PS50234">
    <property type="entry name" value="VWFA"/>
    <property type="match status" value="1"/>
</dbReference>
<organism evidence="4 5">
    <name type="scientific">Occultella gossypii</name>
    <dbReference type="NCBI Taxonomy" id="2800820"/>
    <lineage>
        <taxon>Bacteria</taxon>
        <taxon>Bacillati</taxon>
        <taxon>Actinomycetota</taxon>
        <taxon>Actinomycetes</taxon>
        <taxon>Micrococcales</taxon>
        <taxon>Ruaniaceae</taxon>
        <taxon>Occultella</taxon>
    </lineage>
</organism>
<comment type="caution">
    <text evidence="4">The sequence shown here is derived from an EMBL/GenBank/DDBJ whole genome shotgun (WGS) entry which is preliminary data.</text>
</comment>
<feature type="transmembrane region" description="Helical" evidence="2">
    <location>
        <begin position="6"/>
        <end position="26"/>
    </location>
</feature>
<evidence type="ECO:0000313" key="4">
    <source>
        <dbReference type="EMBL" id="MBZ2198724.1"/>
    </source>
</evidence>
<proteinExistence type="predicted"/>
<evidence type="ECO:0000256" key="2">
    <source>
        <dbReference type="SAM" id="Phobius"/>
    </source>
</evidence>
<dbReference type="InterPro" id="IPR036465">
    <property type="entry name" value="vWFA_dom_sf"/>
</dbReference>
<keyword evidence="2" id="KW-0812">Transmembrane</keyword>
<feature type="region of interest" description="Disordered" evidence="1">
    <location>
        <begin position="331"/>
        <end position="361"/>
    </location>
</feature>
<keyword evidence="2" id="KW-0472">Membrane</keyword>
<dbReference type="Gene3D" id="3.40.50.410">
    <property type="entry name" value="von Willebrand factor, type A domain"/>
    <property type="match status" value="1"/>
</dbReference>
<feature type="transmembrane region" description="Helical" evidence="2">
    <location>
        <begin position="306"/>
        <end position="325"/>
    </location>
</feature>
<gene>
    <name evidence="4" type="ORF">KCQ71_21435</name>
</gene>
<accession>A0ABS7SEF4</accession>
<dbReference type="Pfam" id="PF13519">
    <property type="entry name" value="VWA_2"/>
    <property type="match status" value="1"/>
</dbReference>
<evidence type="ECO:0000259" key="3">
    <source>
        <dbReference type="PROSITE" id="PS50234"/>
    </source>
</evidence>
<dbReference type="EMBL" id="JAGSHT010000021">
    <property type="protein sequence ID" value="MBZ2198724.1"/>
    <property type="molecule type" value="Genomic_DNA"/>
</dbReference>
<sequence length="361" mass="39544">MTLRMLLPLWLLLIIFVPLIGLAVWRVKASRGDRRRDWLRRSGILVAALVIGLCPAVPRTDSELLTSNAELFFVVDRTGSMAAEDYDGGRARLEGVQADMVALTEAMPGARYTIISFDSQATRQLPMTTDARAVRSWADTVTQEITAYSAGSSIDRPLQALTDSVNAALERGPENVRLVFFLSDGENTDGSDSAGGNEFESFEALGPLFDGGAVMGYGTTEGGMMRSYDGTSDTGFGTGAPYITGPDGQPGISQYNEDNLRTLAGQLGVEFTHRITPDDVSFLVEGIDVQDIAADGRRDNTTYRDVYWPAAVILALLLAWEAWDLTREVPKARRKNEVETRDRRRENSRREPEPAGKGSPR</sequence>
<evidence type="ECO:0000256" key="1">
    <source>
        <dbReference type="SAM" id="MobiDB-lite"/>
    </source>
</evidence>
<keyword evidence="2" id="KW-1133">Transmembrane helix</keyword>
<dbReference type="SUPFAM" id="SSF53300">
    <property type="entry name" value="vWA-like"/>
    <property type="match status" value="1"/>
</dbReference>
<protein>
    <submittedName>
        <fullName evidence="4">VWA domain-containing protein</fullName>
    </submittedName>
</protein>
<dbReference type="RefSeq" id="WP_223409994.1">
    <property type="nucleotide sequence ID" value="NZ_JAGSHT010000021.1"/>
</dbReference>